<name>A0A2H0V5B9_9BACT</name>
<accession>A0A2H0V5B9</accession>
<protein>
    <recommendedName>
        <fullName evidence="3">30S ribosomal protein S21</fullName>
    </recommendedName>
</protein>
<proteinExistence type="predicted"/>
<organism evidence="1 2">
    <name type="scientific">Candidatus Falkowbacteria bacterium CG10_big_fil_rev_8_21_14_0_10_39_11</name>
    <dbReference type="NCBI Taxonomy" id="1974565"/>
    <lineage>
        <taxon>Bacteria</taxon>
        <taxon>Candidatus Falkowiibacteriota</taxon>
    </lineage>
</organism>
<evidence type="ECO:0000313" key="1">
    <source>
        <dbReference type="EMBL" id="PIR94262.1"/>
    </source>
</evidence>
<sequence length="80" mass="9828">MVEAKRKKGETFESFVRRFNKRLIQSGKILQFKKIRFHVSDRSRNMIKASKLYGMKTKDRLEYLKKSGRLKEDERKKYRR</sequence>
<gene>
    <name evidence="1" type="ORF">COT97_02100</name>
</gene>
<reference evidence="2" key="1">
    <citation type="submission" date="2017-09" db="EMBL/GenBank/DDBJ databases">
        <title>Depth-based differentiation of microbial function through sediment-hosted aquifers and enrichment of novel symbionts in the deep terrestrial subsurface.</title>
        <authorList>
            <person name="Probst A.J."/>
            <person name="Ladd B."/>
            <person name="Jarett J.K."/>
            <person name="Geller-Mcgrath D.E."/>
            <person name="Sieber C.M.K."/>
            <person name="Emerson J.B."/>
            <person name="Anantharaman K."/>
            <person name="Thomas B.C."/>
            <person name="Malmstrom R."/>
            <person name="Stieglmeier M."/>
            <person name="Klingl A."/>
            <person name="Woyke T."/>
            <person name="Ryan C.M."/>
            <person name="Banfield J.F."/>
        </authorList>
    </citation>
    <scope>NUCLEOTIDE SEQUENCE [LARGE SCALE GENOMIC DNA]</scope>
</reference>
<dbReference type="AlphaFoldDB" id="A0A2H0V5B9"/>
<evidence type="ECO:0000313" key="2">
    <source>
        <dbReference type="Proteomes" id="UP000229901"/>
    </source>
</evidence>
<evidence type="ECO:0008006" key="3">
    <source>
        <dbReference type="Google" id="ProtNLM"/>
    </source>
</evidence>
<dbReference type="EMBL" id="PFAP01000011">
    <property type="protein sequence ID" value="PIR94262.1"/>
    <property type="molecule type" value="Genomic_DNA"/>
</dbReference>
<dbReference type="Proteomes" id="UP000229901">
    <property type="component" value="Unassembled WGS sequence"/>
</dbReference>
<comment type="caution">
    <text evidence="1">The sequence shown here is derived from an EMBL/GenBank/DDBJ whole genome shotgun (WGS) entry which is preliminary data.</text>
</comment>